<keyword evidence="2" id="KW-1185">Reference proteome</keyword>
<evidence type="ECO:0000313" key="2">
    <source>
        <dbReference type="Proteomes" id="UP000076722"/>
    </source>
</evidence>
<proteinExistence type="predicted"/>
<dbReference type="AlphaFoldDB" id="A0A164QFA9"/>
<dbReference type="EMBL" id="KV419426">
    <property type="protein sequence ID" value="KZS89603.1"/>
    <property type="molecule type" value="Genomic_DNA"/>
</dbReference>
<name>A0A164QFA9_9AGAM</name>
<dbReference type="Proteomes" id="UP000076722">
    <property type="component" value="Unassembled WGS sequence"/>
</dbReference>
<gene>
    <name evidence="1" type="ORF">SISNIDRAFT_469122</name>
</gene>
<protein>
    <submittedName>
        <fullName evidence="1">Uncharacterized protein</fullName>
    </submittedName>
</protein>
<sequence length="107" mass="11549">MPIRMKDRSKEIKTYAMCAAQKSLISTSCVSQPLLKGQASDPGPASESSAPGVSLRVHVIATLLRNGEVSNWRYEYARVLGRVAVRGNESVIVIDGLTNYSFALPAP</sequence>
<accession>A0A164QFA9</accession>
<reference evidence="1 2" key="1">
    <citation type="journal article" date="2016" name="Mol. Biol. Evol.">
        <title>Comparative Genomics of Early-Diverging Mushroom-Forming Fungi Provides Insights into the Origins of Lignocellulose Decay Capabilities.</title>
        <authorList>
            <person name="Nagy L.G."/>
            <person name="Riley R."/>
            <person name="Tritt A."/>
            <person name="Adam C."/>
            <person name="Daum C."/>
            <person name="Floudas D."/>
            <person name="Sun H."/>
            <person name="Yadav J.S."/>
            <person name="Pangilinan J."/>
            <person name="Larsson K.H."/>
            <person name="Matsuura K."/>
            <person name="Barry K."/>
            <person name="Labutti K."/>
            <person name="Kuo R."/>
            <person name="Ohm R.A."/>
            <person name="Bhattacharya S.S."/>
            <person name="Shirouzu T."/>
            <person name="Yoshinaga Y."/>
            <person name="Martin F.M."/>
            <person name="Grigoriev I.V."/>
            <person name="Hibbett D.S."/>
        </authorList>
    </citation>
    <scope>NUCLEOTIDE SEQUENCE [LARGE SCALE GENOMIC DNA]</scope>
    <source>
        <strain evidence="1 2">HHB9708</strain>
    </source>
</reference>
<organism evidence="1 2">
    <name type="scientific">Sistotremastrum niveocremeum HHB9708</name>
    <dbReference type="NCBI Taxonomy" id="1314777"/>
    <lineage>
        <taxon>Eukaryota</taxon>
        <taxon>Fungi</taxon>
        <taxon>Dikarya</taxon>
        <taxon>Basidiomycota</taxon>
        <taxon>Agaricomycotina</taxon>
        <taxon>Agaricomycetes</taxon>
        <taxon>Sistotremastrales</taxon>
        <taxon>Sistotremastraceae</taxon>
        <taxon>Sertulicium</taxon>
        <taxon>Sertulicium niveocremeum</taxon>
    </lineage>
</organism>
<evidence type="ECO:0000313" key="1">
    <source>
        <dbReference type="EMBL" id="KZS89603.1"/>
    </source>
</evidence>